<dbReference type="Pfam" id="PF25106">
    <property type="entry name" value="VWA_4"/>
    <property type="match status" value="1"/>
</dbReference>
<dbReference type="SMART" id="SM00179">
    <property type="entry name" value="EGF_CA"/>
    <property type="match status" value="2"/>
</dbReference>
<dbReference type="Proteomes" id="UP000053268">
    <property type="component" value="Unassembled WGS sequence"/>
</dbReference>
<dbReference type="PROSITE" id="PS00010">
    <property type="entry name" value="ASX_HYDROXYL"/>
    <property type="match status" value="1"/>
</dbReference>
<evidence type="ECO:0000256" key="1">
    <source>
        <dbReference type="ARBA" id="ARBA00004613"/>
    </source>
</evidence>
<evidence type="ECO:0000256" key="8">
    <source>
        <dbReference type="ARBA" id="ARBA00023319"/>
    </source>
</evidence>
<dbReference type="SMART" id="SM00408">
    <property type="entry name" value="IGc2"/>
    <property type="match status" value="16"/>
</dbReference>
<dbReference type="SUPFAM" id="SSF53300">
    <property type="entry name" value="vWA-like"/>
    <property type="match status" value="1"/>
</dbReference>
<feature type="domain" description="Ig-like" evidence="13">
    <location>
        <begin position="1876"/>
        <end position="1964"/>
    </location>
</feature>
<accession>A0A194Q7A1</accession>
<keyword evidence="7" id="KW-0325">Glycoprotein</keyword>
<dbReference type="FunFam" id="2.60.40.10:FF:000032">
    <property type="entry name" value="palladin isoform X1"/>
    <property type="match status" value="1"/>
</dbReference>
<evidence type="ECO:0000256" key="4">
    <source>
        <dbReference type="ARBA" id="ARBA00022729"/>
    </source>
</evidence>
<dbReference type="SUPFAM" id="SSF57184">
    <property type="entry name" value="Growth factor receptor domain"/>
    <property type="match status" value="1"/>
</dbReference>
<evidence type="ECO:0000256" key="9">
    <source>
        <dbReference type="ARBA" id="ARBA00061228"/>
    </source>
</evidence>
<evidence type="ECO:0000256" key="11">
    <source>
        <dbReference type="PROSITE-ProRule" id="PRU00076"/>
    </source>
</evidence>
<keyword evidence="4" id="KW-0732">Signal</keyword>
<dbReference type="STRING" id="66420.A0A194Q7A1"/>
<dbReference type="CDD" id="cd00096">
    <property type="entry name" value="Ig"/>
    <property type="match status" value="4"/>
</dbReference>
<evidence type="ECO:0000313" key="14">
    <source>
        <dbReference type="EMBL" id="KPJ01408.1"/>
    </source>
</evidence>
<dbReference type="InterPro" id="IPR049883">
    <property type="entry name" value="NOTCH1_EGF-like"/>
</dbReference>
<organism evidence="14 15">
    <name type="scientific">Papilio xuthus</name>
    <name type="common">Asian swallowtail butterfly</name>
    <dbReference type="NCBI Taxonomy" id="66420"/>
    <lineage>
        <taxon>Eukaryota</taxon>
        <taxon>Metazoa</taxon>
        <taxon>Ecdysozoa</taxon>
        <taxon>Arthropoda</taxon>
        <taxon>Hexapoda</taxon>
        <taxon>Insecta</taxon>
        <taxon>Pterygota</taxon>
        <taxon>Neoptera</taxon>
        <taxon>Endopterygota</taxon>
        <taxon>Lepidoptera</taxon>
        <taxon>Glossata</taxon>
        <taxon>Ditrysia</taxon>
        <taxon>Papilionoidea</taxon>
        <taxon>Papilionidae</taxon>
        <taxon>Papilioninae</taxon>
        <taxon>Papilio</taxon>
    </lineage>
</organism>
<dbReference type="InterPro" id="IPR009030">
    <property type="entry name" value="Growth_fac_rcpt_cys_sf"/>
</dbReference>
<feature type="domain" description="Ig-like" evidence="13">
    <location>
        <begin position="1423"/>
        <end position="1502"/>
    </location>
</feature>
<dbReference type="InterPro" id="IPR000152">
    <property type="entry name" value="EGF-type_Asp/Asn_hydroxyl_site"/>
</dbReference>
<evidence type="ECO:0000256" key="3">
    <source>
        <dbReference type="ARBA" id="ARBA00022536"/>
    </source>
</evidence>
<reference evidence="14 15" key="1">
    <citation type="journal article" date="2015" name="Nat. Commun.">
        <title>Outbred genome sequencing and CRISPR/Cas9 gene editing in butterflies.</title>
        <authorList>
            <person name="Li X."/>
            <person name="Fan D."/>
            <person name="Zhang W."/>
            <person name="Liu G."/>
            <person name="Zhang L."/>
            <person name="Zhao L."/>
            <person name="Fang X."/>
            <person name="Chen L."/>
            <person name="Dong Y."/>
            <person name="Chen Y."/>
            <person name="Ding Y."/>
            <person name="Zhao R."/>
            <person name="Feng M."/>
            <person name="Zhu Y."/>
            <person name="Feng Y."/>
            <person name="Jiang X."/>
            <person name="Zhu D."/>
            <person name="Xiang H."/>
            <person name="Feng X."/>
            <person name="Li S."/>
            <person name="Wang J."/>
            <person name="Zhang G."/>
            <person name="Kronforst M.R."/>
            <person name="Wang W."/>
        </authorList>
    </citation>
    <scope>NUCLEOTIDE SEQUENCE [LARGE SCALE GENOMIC DNA]</scope>
    <source>
        <strain evidence="14">Ya'a_city_454_Px</strain>
        <tissue evidence="14">Whole body</tissue>
    </source>
</reference>
<dbReference type="Pfam" id="PF13927">
    <property type="entry name" value="Ig_3"/>
    <property type="match status" value="5"/>
</dbReference>
<dbReference type="GO" id="GO:0032991">
    <property type="term" value="C:protein-containing complex"/>
    <property type="evidence" value="ECO:0007669"/>
    <property type="project" value="UniProtKB-ARBA"/>
</dbReference>
<dbReference type="InterPro" id="IPR036179">
    <property type="entry name" value="Ig-like_dom_sf"/>
</dbReference>
<dbReference type="PROSITE" id="PS50835">
    <property type="entry name" value="IG_LIKE"/>
    <property type="match status" value="16"/>
</dbReference>
<keyword evidence="15" id="KW-1185">Reference proteome</keyword>
<dbReference type="SUPFAM" id="SSF48726">
    <property type="entry name" value="Immunoglobulin"/>
    <property type="match status" value="16"/>
</dbReference>
<feature type="domain" description="Ig-like" evidence="13">
    <location>
        <begin position="1242"/>
        <end position="1325"/>
    </location>
</feature>
<evidence type="ECO:0000256" key="5">
    <source>
        <dbReference type="ARBA" id="ARBA00022737"/>
    </source>
</evidence>
<dbReference type="PROSITE" id="PS50092">
    <property type="entry name" value="TSP1"/>
    <property type="match status" value="2"/>
</dbReference>
<dbReference type="InterPro" id="IPR056861">
    <property type="entry name" value="HMCN1-like_VWA"/>
</dbReference>
<dbReference type="SMART" id="SM00209">
    <property type="entry name" value="TSP1"/>
    <property type="match status" value="2"/>
</dbReference>
<keyword evidence="5" id="KW-0677">Repeat</keyword>
<feature type="domain" description="Ig-like" evidence="13">
    <location>
        <begin position="1774"/>
        <end position="1858"/>
    </location>
</feature>
<dbReference type="GO" id="GO:0005509">
    <property type="term" value="F:calcium ion binding"/>
    <property type="evidence" value="ECO:0007669"/>
    <property type="project" value="InterPro"/>
</dbReference>
<feature type="domain" description="EGF-like" evidence="12">
    <location>
        <begin position="2279"/>
        <end position="2321"/>
    </location>
</feature>
<evidence type="ECO:0000256" key="2">
    <source>
        <dbReference type="ARBA" id="ARBA00022525"/>
    </source>
</evidence>
<dbReference type="GO" id="GO:0030424">
    <property type="term" value="C:axon"/>
    <property type="evidence" value="ECO:0007669"/>
    <property type="project" value="TreeGrafter"/>
</dbReference>
<dbReference type="GO" id="GO:0007156">
    <property type="term" value="P:homophilic cell adhesion via plasma membrane adhesion molecules"/>
    <property type="evidence" value="ECO:0007669"/>
    <property type="project" value="TreeGrafter"/>
</dbReference>
<dbReference type="InterPro" id="IPR001881">
    <property type="entry name" value="EGF-like_Ca-bd_dom"/>
</dbReference>
<name>A0A194Q7A1_PAPXU</name>
<keyword evidence="6" id="KW-1015">Disulfide bond</keyword>
<proteinExistence type="inferred from homology"/>
<feature type="domain" description="Ig-like" evidence="13">
    <location>
        <begin position="1055"/>
        <end position="1144"/>
    </location>
</feature>
<dbReference type="GO" id="GO:0050808">
    <property type="term" value="P:synapse organization"/>
    <property type="evidence" value="ECO:0007669"/>
    <property type="project" value="TreeGrafter"/>
</dbReference>
<feature type="domain" description="Ig-like" evidence="13">
    <location>
        <begin position="1591"/>
        <end position="1670"/>
    </location>
</feature>
<evidence type="ECO:0000259" key="12">
    <source>
        <dbReference type="PROSITE" id="PS50026"/>
    </source>
</evidence>
<keyword evidence="8" id="KW-0393">Immunoglobulin domain</keyword>
<dbReference type="InterPro" id="IPR036465">
    <property type="entry name" value="vWFA_dom_sf"/>
</dbReference>
<dbReference type="InterPro" id="IPR000884">
    <property type="entry name" value="TSP1_rpt"/>
</dbReference>
<comment type="caution">
    <text evidence="11">Lacks conserved residue(s) required for the propagation of feature annotation.</text>
</comment>
<dbReference type="GO" id="GO:0005576">
    <property type="term" value="C:extracellular region"/>
    <property type="evidence" value="ECO:0007669"/>
    <property type="project" value="UniProtKB-SubCell"/>
</dbReference>
<dbReference type="InterPro" id="IPR036383">
    <property type="entry name" value="TSP1_rpt_sf"/>
</dbReference>
<evidence type="ECO:0000313" key="15">
    <source>
        <dbReference type="Proteomes" id="UP000053268"/>
    </source>
</evidence>
<dbReference type="InterPro" id="IPR018097">
    <property type="entry name" value="EGF_Ca-bd_CS"/>
</dbReference>
<dbReference type="PROSITE" id="PS50026">
    <property type="entry name" value="EGF_3"/>
    <property type="match status" value="1"/>
</dbReference>
<dbReference type="GO" id="GO:0005886">
    <property type="term" value="C:plasma membrane"/>
    <property type="evidence" value="ECO:0007669"/>
    <property type="project" value="TreeGrafter"/>
</dbReference>
<dbReference type="InterPro" id="IPR000742">
    <property type="entry name" value="EGF"/>
</dbReference>
<feature type="domain" description="Ig-like" evidence="13">
    <location>
        <begin position="1330"/>
        <end position="1418"/>
    </location>
</feature>
<dbReference type="InterPro" id="IPR013783">
    <property type="entry name" value="Ig-like_fold"/>
</dbReference>
<feature type="domain" description="Ig-like" evidence="13">
    <location>
        <begin position="1968"/>
        <end position="2060"/>
    </location>
</feature>
<dbReference type="PANTHER" id="PTHR45080:SF34">
    <property type="entry name" value="MYOSIN LIGHT CHAIN KINASE, SMOOTH MUSCLE-LIKE"/>
    <property type="match status" value="1"/>
</dbReference>
<feature type="domain" description="Ig-like" evidence="13">
    <location>
        <begin position="515"/>
        <end position="607"/>
    </location>
</feature>
<dbReference type="InterPro" id="IPR013151">
    <property type="entry name" value="Immunoglobulin_dom"/>
</dbReference>
<dbReference type="Pfam" id="PF00090">
    <property type="entry name" value="TSP_1"/>
    <property type="match status" value="2"/>
</dbReference>
<dbReference type="Gene3D" id="3.40.50.410">
    <property type="entry name" value="von Willebrand factor, type A domain"/>
    <property type="match status" value="1"/>
</dbReference>
<evidence type="ECO:0000256" key="10">
    <source>
        <dbReference type="ARBA" id="ARBA00068688"/>
    </source>
</evidence>
<feature type="domain" description="Ig-like" evidence="13">
    <location>
        <begin position="1149"/>
        <end position="1233"/>
    </location>
</feature>
<sequence length="2399" mass="265645">MQKIEKTPQDKDEGKSSLAFVFDTTGSMSNDLKQLREGAEMILKTALEESNIIADFVFVPFHDPNIGPATVTKSKKVFKAALNIIHVKGGGDCPEKSLGGVLLALSVSRPRSYVYVFTDASASDHKIVGKVLDAVQRKQSQVVFVLTGHCNDVKRQTYKVYQQVATASSGQVFNLNKTNVHNVLDFVRSSIRGRSVNLASAVHPAGYNYTQAIPVDSSLGEVTVSVSGAKPTIKVVNPSGHEVVGPPQLVTTLDLSEIMIVKVLEPEPGNWTITVGSEKDYSVKVSGLSNITFDHGFSVEKTNSMEEASYRPLQGTYNHMLISISEVPVQIDFAEILTTDGKTLFEVPVKQKDDMFLADAFIPPDDFFYIAINGRDQNGQKFRRVGPTAVQAKPPEARSHDRVVLKCNVESLVPVTVQWTRDSPRMQRKTSSLQSTSIEYVIEDMSEAHVGTYRCSASNAAGQSKTSTQLSLLDVARRPEREAGGSSSLPALDDRSLSVQAEGVGRCRCLSVEPPQVSVLPVNATLSAGEDLTISCAVFSEAVLLKSQIIFNNGKTVNVTNIKVGRNIDGFYSYNKTISKVTEKHRGKYTCLAANRGGSINQSTYIIIESEPTAKILGHHNVAGQINTNLKLLCQVENANLAQWMSPNGTVAKEVAINGTYNITLDVTLTEEGYWTCIGLRNSHRDRQVPSTPSRWLAIHNRAVCAKLPASHSSVVEWTVLGGTATIKGPARSEHIINASAIPLVLLMSMGVVEHLGVPAAPSDIVQVNIEIKPEVNIEDRNITVVVGSMQQLVCTVRAKPPPTVVWRRGTEDFNNTVVQVKETVYRSVVMLDSDRYSVNGTYFCIAENSVGKAQDTVTVNVRKNMRILENFTDQQVELYSQIDLHCNVDTHPPATITWQHNNTDIQTDDNIDISEDGTTLYIQKIDFNDLGLYTCLMDNGYERIQINGSLEVVGLESPVLSKEPSSIRARRGDTAFISCRLLKGNPEPKITWQYKINGTDEFKNLRNNTKVNEEGFIVTINNVSLQDEGFYQCLAENPIGKDIYQVFLNILYPPELKTLRKSEENNLEIKSGDKVLLNCNVVGNPPPFVVWTKDEKTLPYSKNVYLTNTNELVISNVTVYHSGTYSCNASSTLGSLTNNYTLQVYLSPSITTHSLDQVIQVLEGQLVELPCAVSGSPTPAVTWSHNDVHVNEHRKYIDEYGMRFVANLTDFGEYSCIATNAYGYAMLNYTVYVWVAPFLEPPLLETKNVLLGSNVTLQCSAIGFPVPIILWQFNNTLLAENTTDLSFNEIGQMNITNVNYKHEGHYECVAENLAGFAAKTIILNINEPPKIMDDNYTGPYVATVLDTFLALACKATGKPTPYVVWIKDGYYLDKDSRYDIDMEGTLTIKSPSEDLSGDYTCLAKNILGSATRTVPVQIYAVPSVMVSEESQSVMHVVEGSNATIECPLRRGLNDAIKWYKDALLISNTSLHLTPVRRAHDARYACVVSNMAGGAHATLILDVQWPPHTNTYTQLLEISKGNNIELNCDVDAKPTAKTKWLFNSKLLLGEDKSHLKLTNIQLRQTGVYKCVAANEHGTVVKEFIVDVLVPPFISDFDVLDVQLKEGTNASLECNARGSPKPDIKWSFNNTSWLIKNSTIINTNITTKSEGTYKCEARNKAGVTYLVYRVNVVKIAKIEDIIVFNDAIGTNVIDILEVVVDSRIRIACKGTGKPTPYIQWIRHGNTLANNTPNINYADFIIHKVATSDAGLYVCVASNEGGVDERKIKLDVLEPPKIFQNLFQETSSTNIINLEVLSGQAFYMHCHPYGNPLPEIYWFKDNIPLKLFDNTMIYTDYSEIIQSPNALYEQSGNYTCVAKNKVGVTSLIYLVDVLVPPPQPKESTKEVRTRIGKALNLTCPAEGAPKPYVTWIKHPYSEITQLTPRVHLTEDNVTLIINVTLVADSGIYSCIMTNKVGAIEVNFNVIIEKPSSIVGNVGNDTMENHVVSLRRSIVLKCDVDGHPPPKITWLKDIQRVSEEVHIQRVLGSSLLAVWSAAVRDAGQYICVAENSAGIASRRYNLAVKVPGKWSAWSQWSYCNVTCGLGYQKRSRFCHYIDDNNTTIDKTSMSDKIILDESACKGSTIDRRKCRMPSCEEEESGWSSWSRWGACSATCGAGTQARARRCRAHAQYQCTGDNVQIRKCPNLSKCSPQSRYNTNEVYSSQETNETDMSSYLPETVIEMQPDDVDFRRSLDTEEIYVTTGKKGQMYFDVNVTENLDRSERGPCNAGFTYITDDDTCQDVDECTIESNQCHATQLCTNTAGGYRCSCPAGYVALAAGLRCLDINECEQEVHGCEFACVNVAGGYVCACPRHLRLHVDRHHCVLPPLYQKPLSFNENSVSDDFLNSDVDFPASYTKYNRY</sequence>
<dbReference type="EMBL" id="KQ459337">
    <property type="protein sequence ID" value="KPJ01408.1"/>
    <property type="molecule type" value="Genomic_DNA"/>
</dbReference>
<feature type="domain" description="Ig-like" evidence="13">
    <location>
        <begin position="1507"/>
        <end position="1586"/>
    </location>
</feature>
<dbReference type="InterPro" id="IPR013098">
    <property type="entry name" value="Ig_I-set"/>
</dbReference>
<dbReference type="FunFam" id="2.10.25.10:FF:000005">
    <property type="entry name" value="Fibrillin 2"/>
    <property type="match status" value="1"/>
</dbReference>
<feature type="domain" description="Ig-like" evidence="13">
    <location>
        <begin position="1701"/>
        <end position="1767"/>
    </location>
</feature>
<keyword evidence="3 11" id="KW-0245">EGF-like domain</keyword>
<dbReference type="InterPro" id="IPR050958">
    <property type="entry name" value="Cell_Adh-Cytoskel_Orgn"/>
</dbReference>
<evidence type="ECO:0000256" key="7">
    <source>
        <dbReference type="ARBA" id="ARBA00023180"/>
    </source>
</evidence>
<dbReference type="SMART" id="SM00181">
    <property type="entry name" value="EGF"/>
    <property type="match status" value="2"/>
</dbReference>
<dbReference type="SUPFAM" id="SSF82895">
    <property type="entry name" value="TSP-1 type 1 repeat"/>
    <property type="match status" value="2"/>
</dbReference>
<evidence type="ECO:0000256" key="6">
    <source>
        <dbReference type="ARBA" id="ARBA00023157"/>
    </source>
</evidence>
<dbReference type="SMART" id="SM00409">
    <property type="entry name" value="IG"/>
    <property type="match status" value="16"/>
</dbReference>
<dbReference type="InterPro" id="IPR056475">
    <property type="entry name" value="GBD_Hemicentin/VWA7"/>
</dbReference>
<dbReference type="Pfam" id="PF00047">
    <property type="entry name" value="ig"/>
    <property type="match status" value="1"/>
</dbReference>
<feature type="domain" description="Ig-like" evidence="13">
    <location>
        <begin position="959"/>
        <end position="1050"/>
    </location>
</feature>
<comment type="subcellular location">
    <subcellularLocation>
        <location evidence="1">Secreted</location>
    </subcellularLocation>
</comment>
<gene>
    <name evidence="14" type="ORF">RR46_03180</name>
</gene>
<dbReference type="Pfam" id="PF23560">
    <property type="entry name" value="GBD_Hemicentin"/>
    <property type="match status" value="1"/>
</dbReference>
<dbReference type="InterPro" id="IPR003598">
    <property type="entry name" value="Ig_sub2"/>
</dbReference>
<dbReference type="PROSITE" id="PS01186">
    <property type="entry name" value="EGF_2"/>
    <property type="match status" value="1"/>
</dbReference>
<evidence type="ECO:0000259" key="13">
    <source>
        <dbReference type="PROSITE" id="PS50835"/>
    </source>
</evidence>
<dbReference type="Gene3D" id="2.60.40.10">
    <property type="entry name" value="Immunoglobulins"/>
    <property type="match status" value="16"/>
</dbReference>
<feature type="domain" description="Ig-like" evidence="13">
    <location>
        <begin position="881"/>
        <end position="952"/>
    </location>
</feature>
<dbReference type="PANTHER" id="PTHR45080">
    <property type="entry name" value="CONTACTIN 5"/>
    <property type="match status" value="1"/>
</dbReference>
<dbReference type="InterPro" id="IPR003599">
    <property type="entry name" value="Ig_sub"/>
</dbReference>
<dbReference type="GO" id="GO:0043025">
    <property type="term" value="C:neuronal cell body"/>
    <property type="evidence" value="ECO:0007669"/>
    <property type="project" value="TreeGrafter"/>
</dbReference>
<comment type="similarity">
    <text evidence="9">Belongs to the hemolin family.</text>
</comment>
<feature type="domain" description="Ig-like" evidence="13">
    <location>
        <begin position="774"/>
        <end position="861"/>
    </location>
</feature>
<keyword evidence="2" id="KW-0964">Secreted</keyword>
<dbReference type="Pfam" id="PF07645">
    <property type="entry name" value="EGF_CA"/>
    <property type="match status" value="2"/>
</dbReference>
<dbReference type="InterPro" id="IPR007110">
    <property type="entry name" value="Ig-like_dom"/>
</dbReference>
<dbReference type="CDD" id="cd00054">
    <property type="entry name" value="EGF_CA"/>
    <property type="match status" value="2"/>
</dbReference>
<feature type="domain" description="Ig-like" evidence="13">
    <location>
        <begin position="387"/>
        <end position="471"/>
    </location>
</feature>
<dbReference type="Gene3D" id="2.20.100.10">
    <property type="entry name" value="Thrombospondin type-1 (TSP1) repeat"/>
    <property type="match status" value="2"/>
</dbReference>
<protein>
    <recommendedName>
        <fullName evidence="10">Hemolin</fullName>
    </recommendedName>
</protein>
<dbReference type="GO" id="GO:0008046">
    <property type="term" value="F:axon guidance receptor activity"/>
    <property type="evidence" value="ECO:0007669"/>
    <property type="project" value="TreeGrafter"/>
</dbReference>
<dbReference type="Pfam" id="PF07679">
    <property type="entry name" value="I-set"/>
    <property type="match status" value="9"/>
</dbReference>
<dbReference type="PROSITE" id="PS01187">
    <property type="entry name" value="EGF_CA"/>
    <property type="match status" value="2"/>
</dbReference>
<dbReference type="Gene3D" id="2.10.25.10">
    <property type="entry name" value="Laminin"/>
    <property type="match status" value="2"/>
</dbReference>